<dbReference type="Pfam" id="PF00512">
    <property type="entry name" value="HisKA"/>
    <property type="match status" value="1"/>
</dbReference>
<dbReference type="OrthoDB" id="9808408at2"/>
<dbReference type="InterPro" id="IPR003661">
    <property type="entry name" value="HisK_dim/P_dom"/>
</dbReference>
<comment type="catalytic activity">
    <reaction evidence="1">
        <text>ATP + protein L-histidine = ADP + protein N-phospho-L-histidine.</text>
        <dbReference type="EC" id="2.7.13.3"/>
    </reaction>
</comment>
<protein>
    <recommendedName>
        <fullName evidence="2">histidine kinase</fullName>
        <ecNumber evidence="2">2.7.13.3</ecNumber>
    </recommendedName>
</protein>
<dbReference type="Proteomes" id="UP000306229">
    <property type="component" value="Chromosome"/>
</dbReference>
<keyword evidence="4" id="KW-0808">Transferase</keyword>
<keyword evidence="5" id="KW-0418">Kinase</keyword>
<dbReference type="NCBIfam" id="TIGR00229">
    <property type="entry name" value="sensory_box"/>
    <property type="match status" value="3"/>
</dbReference>
<dbReference type="Pfam" id="PF02518">
    <property type="entry name" value="HATPase_c"/>
    <property type="match status" value="1"/>
</dbReference>
<feature type="domain" description="PAC" evidence="9">
    <location>
        <begin position="205"/>
        <end position="257"/>
    </location>
</feature>
<dbReference type="CDD" id="cd00075">
    <property type="entry name" value="HATPase"/>
    <property type="match status" value="1"/>
</dbReference>
<dbReference type="InterPro" id="IPR036890">
    <property type="entry name" value="HATPase_C_sf"/>
</dbReference>
<dbReference type="InterPro" id="IPR001610">
    <property type="entry name" value="PAC"/>
</dbReference>
<keyword evidence="6" id="KW-0902">Two-component regulatory system</keyword>
<dbReference type="Gene3D" id="1.10.287.130">
    <property type="match status" value="1"/>
</dbReference>
<name>A0A5B7TT39_9FLAO</name>
<dbReference type="InterPro" id="IPR036097">
    <property type="entry name" value="HisK_dim/P_sf"/>
</dbReference>
<dbReference type="SUPFAM" id="SSF47384">
    <property type="entry name" value="Homodimeric domain of signal transducing histidine kinase"/>
    <property type="match status" value="1"/>
</dbReference>
<evidence type="ECO:0000259" key="9">
    <source>
        <dbReference type="PROSITE" id="PS50113"/>
    </source>
</evidence>
<evidence type="ECO:0000259" key="8">
    <source>
        <dbReference type="PROSITE" id="PS50112"/>
    </source>
</evidence>
<evidence type="ECO:0000313" key="11">
    <source>
        <dbReference type="Proteomes" id="UP000306229"/>
    </source>
</evidence>
<dbReference type="RefSeq" id="WP_138950246.1">
    <property type="nucleotide sequence ID" value="NZ_CP040749.1"/>
</dbReference>
<evidence type="ECO:0000313" key="10">
    <source>
        <dbReference type="EMBL" id="QCX39388.1"/>
    </source>
</evidence>
<evidence type="ECO:0000256" key="3">
    <source>
        <dbReference type="ARBA" id="ARBA00022553"/>
    </source>
</evidence>
<dbReference type="InterPro" id="IPR004358">
    <property type="entry name" value="Sig_transdc_His_kin-like_C"/>
</dbReference>
<evidence type="ECO:0000256" key="4">
    <source>
        <dbReference type="ARBA" id="ARBA00022679"/>
    </source>
</evidence>
<dbReference type="AlphaFoldDB" id="A0A5B7TT39"/>
<dbReference type="Pfam" id="PF13426">
    <property type="entry name" value="PAS_9"/>
    <property type="match status" value="3"/>
</dbReference>
<dbReference type="SMART" id="SM00091">
    <property type="entry name" value="PAS"/>
    <property type="match status" value="3"/>
</dbReference>
<dbReference type="PROSITE" id="PS50113">
    <property type="entry name" value="PAC"/>
    <property type="match status" value="2"/>
</dbReference>
<keyword evidence="11" id="KW-1185">Reference proteome</keyword>
<dbReference type="Gene3D" id="3.30.565.10">
    <property type="entry name" value="Histidine kinase-like ATPase, C-terminal domain"/>
    <property type="match status" value="1"/>
</dbReference>
<dbReference type="PRINTS" id="PR00344">
    <property type="entry name" value="BCTRLSENSOR"/>
</dbReference>
<dbReference type="EMBL" id="CP040749">
    <property type="protein sequence ID" value="QCX39388.1"/>
    <property type="molecule type" value="Genomic_DNA"/>
</dbReference>
<dbReference type="InterPro" id="IPR005467">
    <property type="entry name" value="His_kinase_dom"/>
</dbReference>
<dbReference type="InterPro" id="IPR035965">
    <property type="entry name" value="PAS-like_dom_sf"/>
</dbReference>
<evidence type="ECO:0000256" key="5">
    <source>
        <dbReference type="ARBA" id="ARBA00022777"/>
    </source>
</evidence>
<reference evidence="10 11" key="1">
    <citation type="submission" date="2019-05" db="EMBL/GenBank/DDBJ databases">
        <title>Algicella ahnfeltiae gen. nov., sp. nov., a novel marine bacterium of the family Flavobacteriaceae isolated from a red alga.</title>
        <authorList>
            <person name="Nedashkovskaya O.I."/>
            <person name="Kukhlevskiy A.D."/>
            <person name="Kim S.-G."/>
            <person name="Zhukova N.V."/>
            <person name="Mikhailov V.V."/>
        </authorList>
    </citation>
    <scope>NUCLEOTIDE SEQUENCE [LARGE SCALE GENOMIC DNA]</scope>
    <source>
        <strain evidence="10 11">10Alg115</strain>
    </source>
</reference>
<dbReference type="SMART" id="SM00086">
    <property type="entry name" value="PAC"/>
    <property type="match status" value="3"/>
</dbReference>
<dbReference type="InterPro" id="IPR000014">
    <property type="entry name" value="PAS"/>
</dbReference>
<proteinExistence type="predicted"/>
<dbReference type="KEGG" id="fbe:FF125_13415"/>
<sequence length="626" mass="71992">MFQQNQDIFSILSEAISECIIIIDNDQKIVSTNSSTNKVFGYTSAELIGKYLEKLIPKKYHKIQKVLFKKFVKKGEKRQISDSIELYGLRKNGAIFPTEIGLNPFTVYGKTYNMVLLIDITERKENEKNLLIKSEALQSAANGIVITDALQYDNPIIYCNSAFIKLTGYSESEIINKNCRFLQTDDRDQESIEQIRLAIKKGISCSTILRNYKKDGTLFWNDLSVTPIKNNDGVVTHFIGIQNDITKRMYAEQELKHWASIFDESLNEIFIFDKVSLKFLNANRGAQKNIGYTLEELKELTPFDIKPEITENDFRTLIAPLIHKDKEKIEFEAIHQRKDGTTYPIEVHLQLSSSEDHELLVAIILDITERKNYTEKLENTVAKRTEQLKIALTKEKELNELKTKFLSLVSHEFKTPLSGILTSTILLEKYKLTEQQEKRDKHLNIITSKVHYLNNILNDFLSIERLELGKVTYKFTDFNLSKVVNEVVYNANMLLKGGQRINISQNSDEFNLHQDERILELILSNLIYNSIKYSPENTDINLEVSECENNLILKVIDYGIGIPINDQKHIFNRYFRAENVLNNHGTGIGLNIIKAHLENLGGTINFKSEENSGSTFIVELPKIIEK</sequence>
<feature type="domain" description="PAS" evidence="8">
    <location>
        <begin position="135"/>
        <end position="202"/>
    </location>
</feature>
<keyword evidence="3" id="KW-0597">Phosphoprotein</keyword>
<dbReference type="InterPro" id="IPR050736">
    <property type="entry name" value="Sensor_HK_Regulatory"/>
</dbReference>
<dbReference type="PROSITE" id="PS50109">
    <property type="entry name" value="HIS_KIN"/>
    <property type="match status" value="1"/>
</dbReference>
<dbReference type="PANTHER" id="PTHR43711:SF26">
    <property type="entry name" value="SENSOR HISTIDINE KINASE RCSC"/>
    <property type="match status" value="1"/>
</dbReference>
<dbReference type="CDD" id="cd00082">
    <property type="entry name" value="HisKA"/>
    <property type="match status" value="1"/>
</dbReference>
<evidence type="ECO:0000259" key="7">
    <source>
        <dbReference type="PROSITE" id="PS50109"/>
    </source>
</evidence>
<dbReference type="InterPro" id="IPR000700">
    <property type="entry name" value="PAS-assoc_C"/>
</dbReference>
<dbReference type="CDD" id="cd00130">
    <property type="entry name" value="PAS"/>
    <property type="match status" value="3"/>
</dbReference>
<dbReference type="PANTHER" id="PTHR43711">
    <property type="entry name" value="TWO-COMPONENT HISTIDINE KINASE"/>
    <property type="match status" value="1"/>
</dbReference>
<gene>
    <name evidence="10" type="ORF">FF125_13415</name>
</gene>
<feature type="domain" description="Histidine kinase" evidence="7">
    <location>
        <begin position="408"/>
        <end position="624"/>
    </location>
</feature>
<evidence type="ECO:0000256" key="2">
    <source>
        <dbReference type="ARBA" id="ARBA00012438"/>
    </source>
</evidence>
<dbReference type="GO" id="GO:0000155">
    <property type="term" value="F:phosphorelay sensor kinase activity"/>
    <property type="evidence" value="ECO:0007669"/>
    <property type="project" value="InterPro"/>
</dbReference>
<dbReference type="EC" id="2.7.13.3" evidence="2"/>
<dbReference type="SMART" id="SM00387">
    <property type="entry name" value="HATPase_c"/>
    <property type="match status" value="1"/>
</dbReference>
<dbReference type="SUPFAM" id="SSF55785">
    <property type="entry name" value="PYP-like sensor domain (PAS domain)"/>
    <property type="match status" value="3"/>
</dbReference>
<evidence type="ECO:0000256" key="6">
    <source>
        <dbReference type="ARBA" id="ARBA00023012"/>
    </source>
</evidence>
<dbReference type="PROSITE" id="PS50112">
    <property type="entry name" value="PAS"/>
    <property type="match status" value="2"/>
</dbReference>
<feature type="domain" description="PAS" evidence="8">
    <location>
        <begin position="5"/>
        <end position="75"/>
    </location>
</feature>
<accession>A0A5B7TT39</accession>
<dbReference type="SUPFAM" id="SSF55874">
    <property type="entry name" value="ATPase domain of HSP90 chaperone/DNA topoisomerase II/histidine kinase"/>
    <property type="match status" value="1"/>
</dbReference>
<feature type="domain" description="PAC" evidence="9">
    <location>
        <begin position="327"/>
        <end position="379"/>
    </location>
</feature>
<dbReference type="InterPro" id="IPR003594">
    <property type="entry name" value="HATPase_dom"/>
</dbReference>
<evidence type="ECO:0000256" key="1">
    <source>
        <dbReference type="ARBA" id="ARBA00000085"/>
    </source>
</evidence>
<organism evidence="10 11">
    <name type="scientific">Aureibaculum algae</name>
    <dbReference type="NCBI Taxonomy" id="2584122"/>
    <lineage>
        <taxon>Bacteria</taxon>
        <taxon>Pseudomonadati</taxon>
        <taxon>Bacteroidota</taxon>
        <taxon>Flavobacteriia</taxon>
        <taxon>Flavobacteriales</taxon>
        <taxon>Flavobacteriaceae</taxon>
        <taxon>Aureibaculum</taxon>
    </lineage>
</organism>
<dbReference type="SMART" id="SM00388">
    <property type="entry name" value="HisKA"/>
    <property type="match status" value="1"/>
</dbReference>
<dbReference type="Gene3D" id="3.30.450.20">
    <property type="entry name" value="PAS domain"/>
    <property type="match status" value="3"/>
</dbReference>